<dbReference type="EMBL" id="GGEC01062842">
    <property type="protein sequence ID" value="MBX43326.1"/>
    <property type="molecule type" value="Transcribed_RNA"/>
</dbReference>
<evidence type="ECO:0000313" key="1">
    <source>
        <dbReference type="EMBL" id="MBX43326.1"/>
    </source>
</evidence>
<name>A0A2P2NLH1_RHIMU</name>
<proteinExistence type="predicted"/>
<organism evidence="1">
    <name type="scientific">Rhizophora mucronata</name>
    <name type="common">Asiatic mangrove</name>
    <dbReference type="NCBI Taxonomy" id="61149"/>
    <lineage>
        <taxon>Eukaryota</taxon>
        <taxon>Viridiplantae</taxon>
        <taxon>Streptophyta</taxon>
        <taxon>Embryophyta</taxon>
        <taxon>Tracheophyta</taxon>
        <taxon>Spermatophyta</taxon>
        <taxon>Magnoliopsida</taxon>
        <taxon>eudicotyledons</taxon>
        <taxon>Gunneridae</taxon>
        <taxon>Pentapetalae</taxon>
        <taxon>rosids</taxon>
        <taxon>fabids</taxon>
        <taxon>Malpighiales</taxon>
        <taxon>Rhizophoraceae</taxon>
        <taxon>Rhizophora</taxon>
    </lineage>
</organism>
<protein>
    <submittedName>
        <fullName evidence="1">Uncharacterized protein</fullName>
    </submittedName>
</protein>
<sequence length="44" mass="4635">MGQIEPRRAQFIRSSTLEITNSAAFERPVGGEVGGEVEGGGTRS</sequence>
<dbReference type="AlphaFoldDB" id="A0A2P2NLH1"/>
<reference evidence="1" key="1">
    <citation type="submission" date="2018-02" db="EMBL/GenBank/DDBJ databases">
        <title>Rhizophora mucronata_Transcriptome.</title>
        <authorList>
            <person name="Meera S.P."/>
            <person name="Sreeshan A."/>
            <person name="Augustine A."/>
        </authorList>
    </citation>
    <scope>NUCLEOTIDE SEQUENCE</scope>
    <source>
        <tissue evidence="1">Leaf</tissue>
    </source>
</reference>
<accession>A0A2P2NLH1</accession>